<feature type="transmembrane region" description="Helical" evidence="1">
    <location>
        <begin position="16"/>
        <end position="38"/>
    </location>
</feature>
<dbReference type="Proteomes" id="UP000472971">
    <property type="component" value="Unassembled WGS sequence"/>
</dbReference>
<evidence type="ECO:0000313" key="3">
    <source>
        <dbReference type="EMBL" id="NEY82460.1"/>
    </source>
</evidence>
<accession>A0A6B3VW78</accession>
<feature type="transmembrane region" description="Helical" evidence="1">
    <location>
        <begin position="156"/>
        <end position="176"/>
    </location>
</feature>
<keyword evidence="4" id="KW-1185">Reference proteome</keyword>
<organism evidence="3 4">
    <name type="scientific">Bacillus aquiflavi</name>
    <dbReference type="NCBI Taxonomy" id="2672567"/>
    <lineage>
        <taxon>Bacteria</taxon>
        <taxon>Bacillati</taxon>
        <taxon>Bacillota</taxon>
        <taxon>Bacilli</taxon>
        <taxon>Bacillales</taxon>
        <taxon>Bacillaceae</taxon>
        <taxon>Bacillus</taxon>
    </lineage>
</organism>
<comment type="caution">
    <text evidence="3">The sequence shown here is derived from an EMBL/GenBank/DDBJ whole genome shotgun (WGS) entry which is preliminary data.</text>
</comment>
<feature type="transmembrane region" description="Helical" evidence="1">
    <location>
        <begin position="181"/>
        <end position="198"/>
    </location>
</feature>
<dbReference type="EMBL" id="JACEIO010000035">
    <property type="protein sequence ID" value="MBA4538140.1"/>
    <property type="molecule type" value="Genomic_DNA"/>
</dbReference>
<keyword evidence="1" id="KW-0812">Transmembrane</keyword>
<proteinExistence type="predicted"/>
<dbReference type="AlphaFoldDB" id="A0A6B3VW78"/>
<keyword evidence="1" id="KW-0472">Membrane</keyword>
<evidence type="ECO:0000256" key="1">
    <source>
        <dbReference type="SAM" id="Phobius"/>
    </source>
</evidence>
<dbReference type="Pfam" id="PF12730">
    <property type="entry name" value="ABC2_membrane_4"/>
    <property type="match status" value="1"/>
</dbReference>
<protein>
    <submittedName>
        <fullName evidence="2 3">ABC transporter permease</fullName>
    </submittedName>
</protein>
<evidence type="ECO:0000313" key="2">
    <source>
        <dbReference type="EMBL" id="MBA4538140.1"/>
    </source>
</evidence>
<reference evidence="3 4" key="1">
    <citation type="submission" date="2020-02" db="EMBL/GenBank/DDBJ databases">
        <title>Bacillus aquiflavi sp. nov., isolated from yellow water of strong flavor Chinese baijiu in Yibin region of China.</title>
        <authorList>
            <person name="Xie J."/>
        </authorList>
    </citation>
    <scope>NUCLEOTIDE SEQUENCE [LARGE SCALE GENOMIC DNA]</scope>
    <source>
        <strain evidence="3 4">3H-10</strain>
    </source>
</reference>
<feature type="transmembrane region" description="Helical" evidence="1">
    <location>
        <begin position="204"/>
        <end position="225"/>
    </location>
</feature>
<feature type="transmembrane region" description="Helical" evidence="1">
    <location>
        <begin position="60"/>
        <end position="85"/>
    </location>
</feature>
<evidence type="ECO:0000313" key="5">
    <source>
        <dbReference type="Proteomes" id="UP000570010"/>
    </source>
</evidence>
<reference evidence="2 5" key="2">
    <citation type="submission" date="2020-07" db="EMBL/GenBank/DDBJ databases">
        <authorList>
            <person name="Feng H."/>
        </authorList>
    </citation>
    <scope>NUCLEOTIDE SEQUENCE [LARGE SCALE GENOMIC DNA]</scope>
    <source>
        <strain evidence="2">S-12</strain>
        <strain evidence="5">s-12</strain>
    </source>
</reference>
<sequence>MLKLIKLELKKAKLGWYVKGAITANLFIIFLVCSIGFLEELKGNLPIPEGNFTILNYDEAFIIIGALVRATFIIFAAVLISKLVIEEYRNKTISILFTYPISRKKLIGTKMLIVGLLTFMTIVISHLVVLGSFIWLNSYFRFIPEIVSENTFIEQLLSIIIFAFACAGTSLVTLYFGMRNYSVSATITSSIIVVALISSHNPAFSVASIVYVPLSLSVIGFMIVYRTIKNIEKADIA</sequence>
<dbReference type="RefSeq" id="WP_163242868.1">
    <property type="nucleotide sequence ID" value="NZ_CP082780.1"/>
</dbReference>
<name>A0A6B3VW78_9BACI</name>
<feature type="transmembrane region" description="Helical" evidence="1">
    <location>
        <begin position="112"/>
        <end position="136"/>
    </location>
</feature>
<dbReference type="Proteomes" id="UP000570010">
    <property type="component" value="Unassembled WGS sequence"/>
</dbReference>
<keyword evidence="1" id="KW-1133">Transmembrane helix</keyword>
<dbReference type="EMBL" id="JAAIWN010000035">
    <property type="protein sequence ID" value="NEY82460.1"/>
    <property type="molecule type" value="Genomic_DNA"/>
</dbReference>
<evidence type="ECO:0000313" key="4">
    <source>
        <dbReference type="Proteomes" id="UP000472971"/>
    </source>
</evidence>
<gene>
    <name evidence="3" type="ORF">G4D64_13325</name>
    <name evidence="2" type="ORF">H1Z61_13595</name>
</gene>